<evidence type="ECO:0000313" key="6">
    <source>
        <dbReference type="Proteomes" id="UP000807342"/>
    </source>
</evidence>
<feature type="repeat" description="WD" evidence="3">
    <location>
        <begin position="194"/>
        <end position="220"/>
    </location>
</feature>
<dbReference type="SMART" id="SM00320">
    <property type="entry name" value="WD40"/>
    <property type="match status" value="7"/>
</dbReference>
<gene>
    <name evidence="5" type="ORF">P691DRAFT_738993</name>
</gene>
<dbReference type="InterPro" id="IPR020472">
    <property type="entry name" value="WD40_PAC1"/>
</dbReference>
<dbReference type="PRINTS" id="PR00320">
    <property type="entry name" value="GPROTEINBRPT"/>
</dbReference>
<sequence length="455" mass="48209">MEAESDGEVNYQDAYQILTPVSLIGPPSEGSAPPPKPDAFGTLPFSVPGEPVVPSHTGPGLHTGPGGLSGLPPLAAPSLGHPTVDFGVGATGPVAGSDQGFPGGLDIHTIPPELKKEGTDWFAIFSPKVKRQLDVALVHTLIHESVVCCVRFSADGRYLATGCNRTTQIYDVRTGRKICVLVDEAAGKASNLYIRSVCFTPDGKFLATGADDKRIRIWNIAKKHIHKVFNGHHDIVYSLDCSTDGRFIVSGSGDKTARIWDIVYGASKVLTDHSSLGQDSSVTSVAMSPNDQYVAAGSLDAVVRIWDVRTGQILERLYGHGGGVCGVAFTPDGKGLISGGLDKTLKFWDVSALGGGPGAVAKSYFGRQWEDKCTMNFTGYRDYVLGVAVSHDGQWVVSGSRNRGVQFFDAKNAAVQCMLQGHMNSVISIDMSPVSSILATGSGDSLVKICVYTHS</sequence>
<feature type="repeat" description="WD" evidence="3">
    <location>
        <begin position="317"/>
        <end position="351"/>
    </location>
</feature>
<keyword evidence="1 3" id="KW-0853">WD repeat</keyword>
<evidence type="ECO:0000256" key="2">
    <source>
        <dbReference type="ARBA" id="ARBA00022737"/>
    </source>
</evidence>
<evidence type="ECO:0000256" key="4">
    <source>
        <dbReference type="SAM" id="MobiDB-lite"/>
    </source>
</evidence>
<dbReference type="Pfam" id="PF00400">
    <property type="entry name" value="WD40"/>
    <property type="match status" value="7"/>
</dbReference>
<protein>
    <submittedName>
        <fullName evidence="5">WD40 repeat-like protein</fullName>
    </submittedName>
</protein>
<proteinExistence type="predicted"/>
<dbReference type="EMBL" id="MU151634">
    <property type="protein sequence ID" value="KAF9442429.1"/>
    <property type="molecule type" value="Genomic_DNA"/>
</dbReference>
<accession>A0A9P5X0K9</accession>
<organism evidence="5 6">
    <name type="scientific">Macrolepiota fuliginosa MF-IS2</name>
    <dbReference type="NCBI Taxonomy" id="1400762"/>
    <lineage>
        <taxon>Eukaryota</taxon>
        <taxon>Fungi</taxon>
        <taxon>Dikarya</taxon>
        <taxon>Basidiomycota</taxon>
        <taxon>Agaricomycotina</taxon>
        <taxon>Agaricomycetes</taxon>
        <taxon>Agaricomycetidae</taxon>
        <taxon>Agaricales</taxon>
        <taxon>Agaricineae</taxon>
        <taxon>Agaricaceae</taxon>
        <taxon>Macrolepiota</taxon>
    </lineage>
</organism>
<dbReference type="InterPro" id="IPR001680">
    <property type="entry name" value="WD40_rpt"/>
</dbReference>
<keyword evidence="2" id="KW-0677">Repeat</keyword>
<feature type="repeat" description="WD" evidence="3">
    <location>
        <begin position="419"/>
        <end position="449"/>
    </location>
</feature>
<keyword evidence="6" id="KW-1185">Reference proteome</keyword>
<dbReference type="InterPro" id="IPR036322">
    <property type="entry name" value="WD40_repeat_dom_sf"/>
</dbReference>
<dbReference type="PANTHER" id="PTHR19848:SF8">
    <property type="entry name" value="F-BOX AND WD REPEAT DOMAIN CONTAINING 7"/>
    <property type="match status" value="1"/>
</dbReference>
<feature type="region of interest" description="Disordered" evidence="4">
    <location>
        <begin position="22"/>
        <end position="65"/>
    </location>
</feature>
<dbReference type="PROSITE" id="PS50294">
    <property type="entry name" value="WD_REPEATS_REGION"/>
    <property type="match status" value="5"/>
</dbReference>
<evidence type="ECO:0000313" key="5">
    <source>
        <dbReference type="EMBL" id="KAF9442429.1"/>
    </source>
</evidence>
<dbReference type="OrthoDB" id="17410at2759"/>
<comment type="caution">
    <text evidence="5">The sequence shown here is derived from an EMBL/GenBank/DDBJ whole genome shotgun (WGS) entry which is preliminary data.</text>
</comment>
<reference evidence="5" key="1">
    <citation type="submission" date="2020-11" db="EMBL/GenBank/DDBJ databases">
        <authorList>
            <consortium name="DOE Joint Genome Institute"/>
            <person name="Ahrendt S."/>
            <person name="Riley R."/>
            <person name="Andreopoulos W."/>
            <person name="Labutti K."/>
            <person name="Pangilinan J."/>
            <person name="Ruiz-Duenas F.J."/>
            <person name="Barrasa J.M."/>
            <person name="Sanchez-Garcia M."/>
            <person name="Camarero S."/>
            <person name="Miyauchi S."/>
            <person name="Serrano A."/>
            <person name="Linde D."/>
            <person name="Babiker R."/>
            <person name="Drula E."/>
            <person name="Ayuso-Fernandez I."/>
            <person name="Pacheco R."/>
            <person name="Padilla G."/>
            <person name="Ferreira P."/>
            <person name="Barriuso J."/>
            <person name="Kellner H."/>
            <person name="Castanera R."/>
            <person name="Alfaro M."/>
            <person name="Ramirez L."/>
            <person name="Pisabarro A.G."/>
            <person name="Kuo A."/>
            <person name="Tritt A."/>
            <person name="Lipzen A."/>
            <person name="He G."/>
            <person name="Yan M."/>
            <person name="Ng V."/>
            <person name="Cullen D."/>
            <person name="Martin F."/>
            <person name="Rosso M.-N."/>
            <person name="Henrissat B."/>
            <person name="Hibbett D."/>
            <person name="Martinez A.T."/>
            <person name="Grigoriev I.V."/>
        </authorList>
    </citation>
    <scope>NUCLEOTIDE SEQUENCE</scope>
    <source>
        <strain evidence="5">MF-IS2</strain>
    </source>
</reference>
<dbReference type="InterPro" id="IPR015943">
    <property type="entry name" value="WD40/YVTN_repeat-like_dom_sf"/>
</dbReference>
<feature type="repeat" description="WD" evidence="3">
    <location>
        <begin position="229"/>
        <end position="262"/>
    </location>
</feature>
<dbReference type="Proteomes" id="UP000807342">
    <property type="component" value="Unassembled WGS sequence"/>
</dbReference>
<feature type="repeat" description="WD" evidence="3">
    <location>
        <begin position="275"/>
        <end position="316"/>
    </location>
</feature>
<dbReference type="PROSITE" id="PS00678">
    <property type="entry name" value="WD_REPEATS_1"/>
    <property type="match status" value="4"/>
</dbReference>
<name>A0A9P5X0K9_9AGAR</name>
<dbReference type="SUPFAM" id="SSF50978">
    <property type="entry name" value="WD40 repeat-like"/>
    <property type="match status" value="1"/>
</dbReference>
<evidence type="ECO:0000256" key="1">
    <source>
        <dbReference type="ARBA" id="ARBA00022574"/>
    </source>
</evidence>
<dbReference type="Gene3D" id="2.130.10.10">
    <property type="entry name" value="YVTN repeat-like/Quinoprotein amine dehydrogenase"/>
    <property type="match status" value="1"/>
</dbReference>
<dbReference type="AlphaFoldDB" id="A0A9P5X0K9"/>
<dbReference type="CDD" id="cd00200">
    <property type="entry name" value="WD40"/>
    <property type="match status" value="1"/>
</dbReference>
<dbReference type="InterPro" id="IPR019775">
    <property type="entry name" value="WD40_repeat_CS"/>
</dbReference>
<dbReference type="PANTHER" id="PTHR19848">
    <property type="entry name" value="WD40 REPEAT PROTEIN"/>
    <property type="match status" value="1"/>
</dbReference>
<dbReference type="PROSITE" id="PS50082">
    <property type="entry name" value="WD_REPEATS_2"/>
    <property type="match status" value="5"/>
</dbReference>
<evidence type="ECO:0000256" key="3">
    <source>
        <dbReference type="PROSITE-ProRule" id="PRU00221"/>
    </source>
</evidence>